<reference evidence="3" key="1">
    <citation type="journal article" date="2014" name="Proc. Natl. Acad. Sci. U.S.A.">
        <title>Extensive sampling of basidiomycete genomes demonstrates inadequacy of the white-rot/brown-rot paradigm for wood decay fungi.</title>
        <authorList>
            <person name="Riley R."/>
            <person name="Salamov A.A."/>
            <person name="Brown D.W."/>
            <person name="Nagy L.G."/>
            <person name="Floudas D."/>
            <person name="Held B.W."/>
            <person name="Levasseur A."/>
            <person name="Lombard V."/>
            <person name="Morin E."/>
            <person name="Otillar R."/>
            <person name="Lindquist E.A."/>
            <person name="Sun H."/>
            <person name="LaButti K.M."/>
            <person name="Schmutz J."/>
            <person name="Jabbour D."/>
            <person name="Luo H."/>
            <person name="Baker S.E."/>
            <person name="Pisabarro A.G."/>
            <person name="Walton J.D."/>
            <person name="Blanchette R.A."/>
            <person name="Henrissat B."/>
            <person name="Martin F."/>
            <person name="Cullen D."/>
            <person name="Hibbett D.S."/>
            <person name="Grigoriev I.V."/>
        </authorList>
    </citation>
    <scope>NUCLEOTIDE SEQUENCE [LARGE SCALE GENOMIC DNA]</scope>
    <source>
        <strain evidence="3">CBS 339.88</strain>
    </source>
</reference>
<feature type="region of interest" description="Disordered" evidence="1">
    <location>
        <begin position="120"/>
        <end position="181"/>
    </location>
</feature>
<feature type="compositionally biased region" description="Acidic residues" evidence="1">
    <location>
        <begin position="155"/>
        <end position="170"/>
    </location>
</feature>
<feature type="compositionally biased region" description="Basic and acidic residues" evidence="1">
    <location>
        <begin position="223"/>
        <end position="237"/>
    </location>
</feature>
<feature type="compositionally biased region" description="Basic and acidic residues" evidence="1">
    <location>
        <begin position="8"/>
        <end position="19"/>
    </location>
</feature>
<organism evidence="2 3">
    <name type="scientific">Galerina marginata (strain CBS 339.88)</name>
    <dbReference type="NCBI Taxonomy" id="685588"/>
    <lineage>
        <taxon>Eukaryota</taxon>
        <taxon>Fungi</taxon>
        <taxon>Dikarya</taxon>
        <taxon>Basidiomycota</taxon>
        <taxon>Agaricomycotina</taxon>
        <taxon>Agaricomycetes</taxon>
        <taxon>Agaricomycetidae</taxon>
        <taxon>Agaricales</taxon>
        <taxon>Agaricineae</taxon>
        <taxon>Strophariaceae</taxon>
        <taxon>Galerina</taxon>
    </lineage>
</organism>
<proteinExistence type="predicted"/>
<accession>A0A067S8C2</accession>
<feature type="region of interest" description="Disordered" evidence="1">
    <location>
        <begin position="193"/>
        <end position="244"/>
    </location>
</feature>
<dbReference type="EMBL" id="KL142417">
    <property type="protein sequence ID" value="KDR67120.1"/>
    <property type="molecule type" value="Genomic_DNA"/>
</dbReference>
<gene>
    <name evidence="2" type="ORF">GALMADRAFT_147344</name>
</gene>
<feature type="region of interest" description="Disordered" evidence="1">
    <location>
        <begin position="1"/>
        <end position="55"/>
    </location>
</feature>
<feature type="compositionally biased region" description="Polar residues" evidence="1">
    <location>
        <begin position="132"/>
        <end position="142"/>
    </location>
</feature>
<sequence length="257" mass="26743">MDTATADPGRDTSTKEASPRTKGSQSTPASIINTSSSTARSRGRSFSSITDDDDDLSILAQYARPSIFLHTFTSSSPRGGGPPMKLSQWVVPTPASLVVEPKEADDVGAIGRKALGDGVGQAEAEEVEAEGNWTTAGRSSTGGERREIASGPGNEEVDVDDGDGGADGEVEADREGVTGLPVLTSASIARWSGSDVPATTSTSLSHFHSHSPSRRGSFSSVNDDGKDGLLKQQDHPRPRSPPLSPVHACCYAVVHCL</sequence>
<feature type="compositionally biased region" description="Low complexity" evidence="1">
    <location>
        <begin position="35"/>
        <end position="48"/>
    </location>
</feature>
<protein>
    <submittedName>
        <fullName evidence="2">Uncharacterized protein</fullName>
    </submittedName>
</protein>
<name>A0A067S8C2_GALM3</name>
<feature type="compositionally biased region" description="Polar residues" evidence="1">
    <location>
        <begin position="21"/>
        <end position="34"/>
    </location>
</feature>
<evidence type="ECO:0000256" key="1">
    <source>
        <dbReference type="SAM" id="MobiDB-lite"/>
    </source>
</evidence>
<dbReference type="HOGENOM" id="CLU_1081999_0_0_1"/>
<keyword evidence="3" id="KW-1185">Reference proteome</keyword>
<evidence type="ECO:0000313" key="2">
    <source>
        <dbReference type="EMBL" id="KDR67120.1"/>
    </source>
</evidence>
<dbReference type="Proteomes" id="UP000027222">
    <property type="component" value="Unassembled WGS sequence"/>
</dbReference>
<dbReference type="AlphaFoldDB" id="A0A067S8C2"/>
<evidence type="ECO:0000313" key="3">
    <source>
        <dbReference type="Proteomes" id="UP000027222"/>
    </source>
</evidence>